<evidence type="ECO:0000256" key="6">
    <source>
        <dbReference type="ARBA" id="ARBA00022989"/>
    </source>
</evidence>
<dbReference type="Pfam" id="PF00999">
    <property type="entry name" value="Na_H_Exchanger"/>
    <property type="match status" value="1"/>
</dbReference>
<feature type="transmembrane region" description="Helical" evidence="11">
    <location>
        <begin position="304"/>
        <end position="326"/>
    </location>
</feature>
<protein>
    <submittedName>
        <fullName evidence="13">Cation:proton antiporter</fullName>
    </submittedName>
</protein>
<dbReference type="GO" id="GO:0005886">
    <property type="term" value="C:plasma membrane"/>
    <property type="evidence" value="ECO:0007669"/>
    <property type="project" value="UniProtKB-SubCell"/>
</dbReference>
<feature type="transmembrane region" description="Helical" evidence="11">
    <location>
        <begin position="87"/>
        <end position="104"/>
    </location>
</feature>
<dbReference type="PANTHER" id="PTHR10110:SF195">
    <property type="entry name" value="NA(+)_H(+) ANTIPORTER NHAS2"/>
    <property type="match status" value="1"/>
</dbReference>
<evidence type="ECO:0000256" key="8">
    <source>
        <dbReference type="ARBA" id="ARBA00023065"/>
    </source>
</evidence>
<dbReference type="InterPro" id="IPR006153">
    <property type="entry name" value="Cation/H_exchanger_TM"/>
</dbReference>
<feature type="transmembrane region" description="Helical" evidence="11">
    <location>
        <begin position="183"/>
        <end position="202"/>
    </location>
</feature>
<organism evidence="13 14">
    <name type="scientific">Halocatena marina</name>
    <dbReference type="NCBI Taxonomy" id="2934937"/>
    <lineage>
        <taxon>Archaea</taxon>
        <taxon>Methanobacteriati</taxon>
        <taxon>Methanobacteriota</taxon>
        <taxon>Stenosarchaea group</taxon>
        <taxon>Halobacteria</taxon>
        <taxon>Halobacteriales</taxon>
        <taxon>Natronomonadaceae</taxon>
        <taxon>Halocatena</taxon>
    </lineage>
</organism>
<feature type="transmembrane region" description="Helical" evidence="11">
    <location>
        <begin position="28"/>
        <end position="47"/>
    </location>
</feature>
<evidence type="ECO:0000259" key="12">
    <source>
        <dbReference type="Pfam" id="PF00999"/>
    </source>
</evidence>
<dbReference type="Proteomes" id="UP001596417">
    <property type="component" value="Unassembled WGS sequence"/>
</dbReference>
<keyword evidence="9 11" id="KW-0472">Membrane</keyword>
<evidence type="ECO:0000256" key="7">
    <source>
        <dbReference type="ARBA" id="ARBA00023053"/>
    </source>
</evidence>
<dbReference type="GeneID" id="76199821"/>
<keyword evidence="14" id="KW-1185">Reference proteome</keyword>
<feature type="transmembrane region" description="Helical" evidence="11">
    <location>
        <begin position="373"/>
        <end position="394"/>
    </location>
</feature>
<evidence type="ECO:0000256" key="2">
    <source>
        <dbReference type="ARBA" id="ARBA00022448"/>
    </source>
</evidence>
<feature type="transmembrane region" description="Helical" evidence="11">
    <location>
        <begin position="54"/>
        <end position="72"/>
    </location>
</feature>
<feature type="transmembrane region" description="Helical" evidence="11">
    <location>
        <begin position="274"/>
        <end position="292"/>
    </location>
</feature>
<evidence type="ECO:0000256" key="4">
    <source>
        <dbReference type="ARBA" id="ARBA00022475"/>
    </source>
</evidence>
<proteinExistence type="predicted"/>
<feature type="transmembrane region" description="Helical" evidence="11">
    <location>
        <begin position="222"/>
        <end position="244"/>
    </location>
</feature>
<evidence type="ECO:0000313" key="13">
    <source>
        <dbReference type="EMBL" id="MFC7190231.1"/>
    </source>
</evidence>
<dbReference type="Gene3D" id="6.10.140.1330">
    <property type="match status" value="1"/>
</dbReference>
<comment type="caution">
    <text evidence="13">The sequence shown here is derived from an EMBL/GenBank/DDBJ whole genome shotgun (WGS) entry which is preliminary data.</text>
</comment>
<dbReference type="PANTHER" id="PTHR10110">
    <property type="entry name" value="SODIUM/HYDROGEN EXCHANGER"/>
    <property type="match status" value="1"/>
</dbReference>
<keyword evidence="7" id="KW-0915">Sodium</keyword>
<dbReference type="GO" id="GO:0015297">
    <property type="term" value="F:antiporter activity"/>
    <property type="evidence" value="ECO:0007669"/>
    <property type="project" value="UniProtKB-KW"/>
</dbReference>
<dbReference type="AlphaFoldDB" id="A0ABD5YSN9"/>
<keyword evidence="3" id="KW-0050">Antiport</keyword>
<feature type="transmembrane region" description="Helical" evidence="11">
    <location>
        <begin position="116"/>
        <end position="135"/>
    </location>
</feature>
<accession>A0ABD5YSN9</accession>
<keyword evidence="4" id="KW-1003">Cell membrane</keyword>
<evidence type="ECO:0000256" key="5">
    <source>
        <dbReference type="ARBA" id="ARBA00022692"/>
    </source>
</evidence>
<gene>
    <name evidence="13" type="ORF">ACFQL7_10450</name>
</gene>
<keyword evidence="5 11" id="KW-0812">Transmembrane</keyword>
<keyword evidence="10" id="KW-0739">Sodium transport</keyword>
<sequence length="586" mass="63656">MEFFIEYANTTSGILLTPLAAQSALVDILSGLLPIFIIAAFVGIFVAKVGRFPYTIALLIAGFGVSIVISVVDRPLIIEKISLSHDLILFVLLPPLLFEGAATTEFERLRQNLRPVLALAVVGLLLSITLLGIVGQEVFGFPLLVSLLFASMVLPTDPVSVLALFEELGAPERLSVLVEGESLLNDGVGVVVFSAFLLYVNNGTPAGDLFTIGGLSRLLVDIAVVSLGGLIVGFVAGYVIYSVMINLDEQMTEIVLTFILAYGSFLVAEHYLHVSGVIATVVAGLFIGNRGAEYAMSPQTKISIFNSLETVAFLVNTFLFIMIGVVTPVNQLIEHAGLILLAIPLVLAARAITVYGLTTFVNRVNEPTISRSYQHVIVWGGLHASIPIALVLGLPAEGLPIEQLRAMVFGVAAFSLVVQGLTMESLLDYLGIGTRSTGRELYELLVGRARAVESALNAADRLDQGGDIPSSVYNDFTTEYEQEKETLDEAISQLLQEQPELRHEQRLAGERRVLQWEKSALIDANRRGVISNSVSERLLEEVDLKLDRVRDGESTVDSEIEGYEEFWRSKATEFGLLDSETERDDT</sequence>
<dbReference type="RefSeq" id="WP_248906907.1">
    <property type="nucleotide sequence ID" value="NZ_CP109979.1"/>
</dbReference>
<evidence type="ECO:0000256" key="9">
    <source>
        <dbReference type="ARBA" id="ARBA00023136"/>
    </source>
</evidence>
<keyword evidence="6 11" id="KW-1133">Transmembrane helix</keyword>
<evidence type="ECO:0000313" key="14">
    <source>
        <dbReference type="Proteomes" id="UP001596417"/>
    </source>
</evidence>
<evidence type="ECO:0000256" key="3">
    <source>
        <dbReference type="ARBA" id="ARBA00022449"/>
    </source>
</evidence>
<reference evidence="13 14" key="1">
    <citation type="journal article" date="2019" name="Int. J. Syst. Evol. Microbiol.">
        <title>The Global Catalogue of Microorganisms (GCM) 10K type strain sequencing project: providing services to taxonomists for standard genome sequencing and annotation.</title>
        <authorList>
            <consortium name="The Broad Institute Genomics Platform"/>
            <consortium name="The Broad Institute Genome Sequencing Center for Infectious Disease"/>
            <person name="Wu L."/>
            <person name="Ma J."/>
        </authorList>
    </citation>
    <scope>NUCLEOTIDE SEQUENCE [LARGE SCALE GENOMIC DNA]</scope>
    <source>
        <strain evidence="13 14">RDMS1</strain>
    </source>
</reference>
<dbReference type="EMBL" id="JBHTAX010000001">
    <property type="protein sequence ID" value="MFC7190231.1"/>
    <property type="molecule type" value="Genomic_DNA"/>
</dbReference>
<evidence type="ECO:0000256" key="11">
    <source>
        <dbReference type="SAM" id="Phobius"/>
    </source>
</evidence>
<feature type="transmembrane region" description="Helical" evidence="11">
    <location>
        <begin position="338"/>
        <end position="361"/>
    </location>
</feature>
<feature type="domain" description="Cation/H+ exchanger transmembrane" evidence="12">
    <location>
        <begin position="37"/>
        <end position="427"/>
    </location>
</feature>
<dbReference type="GO" id="GO:0006814">
    <property type="term" value="P:sodium ion transport"/>
    <property type="evidence" value="ECO:0007669"/>
    <property type="project" value="UniProtKB-KW"/>
</dbReference>
<evidence type="ECO:0000256" key="10">
    <source>
        <dbReference type="ARBA" id="ARBA00023201"/>
    </source>
</evidence>
<keyword evidence="2" id="KW-0813">Transport</keyword>
<dbReference type="InterPro" id="IPR018422">
    <property type="entry name" value="Cation/H_exchanger_CPA1"/>
</dbReference>
<keyword evidence="8" id="KW-0406">Ion transport</keyword>
<evidence type="ECO:0000256" key="1">
    <source>
        <dbReference type="ARBA" id="ARBA00004651"/>
    </source>
</evidence>
<name>A0ABD5YSN9_9EURY</name>
<comment type="subcellular location">
    <subcellularLocation>
        <location evidence="1">Cell membrane</location>
        <topology evidence="1">Multi-pass membrane protein</topology>
    </subcellularLocation>
</comment>